<dbReference type="Proteomes" id="UP001515480">
    <property type="component" value="Unassembled WGS sequence"/>
</dbReference>
<dbReference type="AlphaFoldDB" id="A0AB34JBC6"/>
<sequence>MLWPSNHSRHRRLLAAGVLVLAAVAVVLVRAPAAILRLPIFGASSTPFSLQVYCITSGGLHLAGETVCPTARAMYLRAFLESSSPREPLQWSYHSVDSEALLREGNEGPLQHLPAGAIVIAHIDQLNDVTINEERVAPENQENFTRSSSLLWSLLNASQPLLLLLDDPTCALDWPSGSHHLLYRSAWCTRAHRQWLASQAAESAPWFGARSSWPSVRELPAGLGDSFAQPTLGAFAAAYTRLAALADVPSPERQILFSFRGVRTRYSIGQARLHAALEQLGADRLKPMCERLMRHATPHPPAVGCYVVDMPYSERLPRRVREDGKPFDTESLPSDPPFETAGRISPLELLRSSIFTLVPAGHFYSSTHLWEAIEAGSIPIVQKIDGEYNNCFGPSEHLLATVDGILHLTDWDELPSILEQEMANMPSLRRRQMQLRAWWGSYKATTRAQLLSAVDAMNASWHGEPNRWHPQTQCGQTPHHPWAVADQHEQLRHYWRNPQPSKPWLTLSEPRPFSGSDGFCSDPPGADFHEPCLAKGCSPPLVADVWCNPV</sequence>
<proteinExistence type="predicted"/>
<evidence type="ECO:0000313" key="2">
    <source>
        <dbReference type="EMBL" id="KAL1515700.1"/>
    </source>
</evidence>
<evidence type="ECO:0000313" key="3">
    <source>
        <dbReference type="Proteomes" id="UP001515480"/>
    </source>
</evidence>
<evidence type="ECO:0000259" key="1">
    <source>
        <dbReference type="Pfam" id="PF24785"/>
    </source>
</evidence>
<reference evidence="2 3" key="1">
    <citation type="journal article" date="2024" name="Science">
        <title>Giant polyketide synthase enzymes in the biosynthesis of giant marine polyether toxins.</title>
        <authorList>
            <person name="Fallon T.R."/>
            <person name="Shende V.V."/>
            <person name="Wierzbicki I.H."/>
            <person name="Pendleton A.L."/>
            <person name="Watervoot N.F."/>
            <person name="Auber R.P."/>
            <person name="Gonzalez D.J."/>
            <person name="Wisecaver J.H."/>
            <person name="Moore B.S."/>
        </authorList>
    </citation>
    <scope>NUCLEOTIDE SEQUENCE [LARGE SCALE GENOMIC DNA]</scope>
    <source>
        <strain evidence="2 3">12B1</strain>
    </source>
</reference>
<accession>A0AB34JBC6</accession>
<organism evidence="2 3">
    <name type="scientific">Prymnesium parvum</name>
    <name type="common">Toxic golden alga</name>
    <dbReference type="NCBI Taxonomy" id="97485"/>
    <lineage>
        <taxon>Eukaryota</taxon>
        <taxon>Haptista</taxon>
        <taxon>Haptophyta</taxon>
        <taxon>Prymnesiophyceae</taxon>
        <taxon>Prymnesiales</taxon>
        <taxon>Prymnesiaceae</taxon>
        <taxon>Prymnesium</taxon>
    </lineage>
</organism>
<name>A0AB34JBC6_PRYPA</name>
<dbReference type="Pfam" id="PF24785">
    <property type="entry name" value="RXYLT1_C"/>
    <property type="match status" value="1"/>
</dbReference>
<dbReference type="EMBL" id="JBGBPQ010000011">
    <property type="protein sequence ID" value="KAL1515700.1"/>
    <property type="molecule type" value="Genomic_DNA"/>
</dbReference>
<feature type="domain" description="RXYLT1 C-terminal" evidence="1">
    <location>
        <begin position="348"/>
        <end position="454"/>
    </location>
</feature>
<dbReference type="InterPro" id="IPR057538">
    <property type="entry name" value="RXYLT1_C"/>
</dbReference>
<keyword evidence="3" id="KW-1185">Reference proteome</keyword>
<gene>
    <name evidence="2" type="ORF">AB1Y20_002317</name>
</gene>
<protein>
    <recommendedName>
        <fullName evidence="1">RXYLT1 C-terminal domain-containing protein</fullName>
    </recommendedName>
</protein>
<comment type="caution">
    <text evidence="2">The sequence shown here is derived from an EMBL/GenBank/DDBJ whole genome shotgun (WGS) entry which is preliminary data.</text>
</comment>